<dbReference type="AlphaFoldDB" id="A0A1M4ZVZ4"/>
<evidence type="ECO:0000313" key="7">
    <source>
        <dbReference type="Proteomes" id="UP000184287"/>
    </source>
</evidence>
<dbReference type="Gene3D" id="3.40.30.10">
    <property type="entry name" value="Glutaredoxin"/>
    <property type="match status" value="1"/>
</dbReference>
<feature type="domain" description="Thioredoxin" evidence="5">
    <location>
        <begin position="285"/>
        <end position="425"/>
    </location>
</feature>
<dbReference type="InterPro" id="IPR017937">
    <property type="entry name" value="Thioredoxin_CS"/>
</dbReference>
<keyword evidence="4" id="KW-0676">Redox-active center</keyword>
<evidence type="ECO:0000313" key="6">
    <source>
        <dbReference type="EMBL" id="SHF21766.1"/>
    </source>
</evidence>
<dbReference type="PROSITE" id="PS51257">
    <property type="entry name" value="PROKAR_LIPOPROTEIN"/>
    <property type="match status" value="1"/>
</dbReference>
<name>A0A1M4ZVZ4_9SPHI</name>
<keyword evidence="7" id="KW-1185">Reference proteome</keyword>
<gene>
    <name evidence="6" type="ORF">SAMN04488522_102473</name>
</gene>
<dbReference type="SUPFAM" id="SSF52833">
    <property type="entry name" value="Thioredoxin-like"/>
    <property type="match status" value="1"/>
</dbReference>
<evidence type="ECO:0000256" key="4">
    <source>
        <dbReference type="ARBA" id="ARBA00023284"/>
    </source>
</evidence>
<accession>A0A1M4ZVZ4</accession>
<evidence type="ECO:0000256" key="3">
    <source>
        <dbReference type="ARBA" id="ARBA00023157"/>
    </source>
</evidence>
<comment type="subcellular location">
    <subcellularLocation>
        <location evidence="1">Cell envelope</location>
    </subcellularLocation>
</comment>
<evidence type="ECO:0000256" key="1">
    <source>
        <dbReference type="ARBA" id="ARBA00004196"/>
    </source>
</evidence>
<dbReference type="GO" id="GO:0016853">
    <property type="term" value="F:isomerase activity"/>
    <property type="evidence" value="ECO:0007669"/>
    <property type="project" value="UniProtKB-KW"/>
</dbReference>
<dbReference type="InterPro" id="IPR013766">
    <property type="entry name" value="Thioredoxin_domain"/>
</dbReference>
<reference evidence="7" key="1">
    <citation type="submission" date="2016-11" db="EMBL/GenBank/DDBJ databases">
        <authorList>
            <person name="Varghese N."/>
            <person name="Submissions S."/>
        </authorList>
    </citation>
    <scope>NUCLEOTIDE SEQUENCE [LARGE SCALE GENOMIC DNA]</scope>
    <source>
        <strain evidence="7">DSM 16990</strain>
    </source>
</reference>
<protein>
    <submittedName>
        <fullName evidence="6">Thiol-disulfide isomerase or thioredoxin</fullName>
    </submittedName>
</protein>
<dbReference type="PROSITE" id="PS00194">
    <property type="entry name" value="THIOREDOXIN_1"/>
    <property type="match status" value="1"/>
</dbReference>
<keyword evidence="2" id="KW-0201">Cytochrome c-type biogenesis</keyword>
<evidence type="ECO:0000256" key="2">
    <source>
        <dbReference type="ARBA" id="ARBA00022748"/>
    </source>
</evidence>
<dbReference type="EMBL" id="FQUQ01000002">
    <property type="protein sequence ID" value="SHF21766.1"/>
    <property type="molecule type" value="Genomic_DNA"/>
</dbReference>
<dbReference type="InterPro" id="IPR050553">
    <property type="entry name" value="Thioredoxin_ResA/DsbE_sf"/>
</dbReference>
<evidence type="ECO:0000259" key="5">
    <source>
        <dbReference type="PROSITE" id="PS51352"/>
    </source>
</evidence>
<dbReference type="Pfam" id="PF00578">
    <property type="entry name" value="AhpC-TSA"/>
    <property type="match status" value="1"/>
</dbReference>
<keyword evidence="6" id="KW-0413">Isomerase</keyword>
<dbReference type="InterPro" id="IPR036249">
    <property type="entry name" value="Thioredoxin-like_sf"/>
</dbReference>
<dbReference type="STRING" id="288992.SAMN04488522_102473"/>
<dbReference type="InterPro" id="IPR000866">
    <property type="entry name" value="AhpC/TSA"/>
</dbReference>
<dbReference type="PANTHER" id="PTHR42852:SF6">
    <property type="entry name" value="THIOL:DISULFIDE INTERCHANGE PROTEIN DSBE"/>
    <property type="match status" value="1"/>
</dbReference>
<dbReference type="RefSeq" id="WP_073230414.1">
    <property type="nucleotide sequence ID" value="NZ_FQUQ01000002.1"/>
</dbReference>
<dbReference type="GO" id="GO:0030313">
    <property type="term" value="C:cell envelope"/>
    <property type="evidence" value="ECO:0007669"/>
    <property type="project" value="UniProtKB-SubCell"/>
</dbReference>
<keyword evidence="3" id="KW-1015">Disulfide bond</keyword>
<organism evidence="6 7">
    <name type="scientific">Pedobacter caeni</name>
    <dbReference type="NCBI Taxonomy" id="288992"/>
    <lineage>
        <taxon>Bacteria</taxon>
        <taxon>Pseudomonadati</taxon>
        <taxon>Bacteroidota</taxon>
        <taxon>Sphingobacteriia</taxon>
        <taxon>Sphingobacteriales</taxon>
        <taxon>Sphingobacteriaceae</taxon>
        <taxon>Pedobacter</taxon>
    </lineage>
</organism>
<dbReference type="GO" id="GO:0017004">
    <property type="term" value="P:cytochrome complex assembly"/>
    <property type="evidence" value="ECO:0007669"/>
    <property type="project" value="UniProtKB-KW"/>
</dbReference>
<dbReference type="PANTHER" id="PTHR42852">
    <property type="entry name" value="THIOL:DISULFIDE INTERCHANGE PROTEIN DSBE"/>
    <property type="match status" value="1"/>
</dbReference>
<dbReference type="OrthoDB" id="750178at2"/>
<dbReference type="PROSITE" id="PS51352">
    <property type="entry name" value="THIOREDOXIN_2"/>
    <property type="match status" value="1"/>
</dbReference>
<proteinExistence type="predicted"/>
<dbReference type="CDD" id="cd02966">
    <property type="entry name" value="TlpA_like_family"/>
    <property type="match status" value="1"/>
</dbReference>
<sequence>MNYKRIPISTLKILCIILISISGLSCQQHHKEVVIFGQFPSVANATVSFSKQDDSGDPVQVVNIKNNRFSIKTNQLKTGFYHINISWPNPHPDTTFTRGSRKRFINGSIITTINLYIEPDKANEYEILLTNKSSPTDLLKDITNKNAFSNISAKVKSASVNGQLYDFFNNKHKAYNIAHQKLRDSLSHLADLALAKDDMVNYTALTNQATSVWAKELLPKMLVEYRENYYKNLSSVIVPYLISQTTDLQEHYQEYTDILNKLSGEAAESDYTKASYKRLEAFKVTGLKQKLPNPVGHLPNGQEFIYQPNQSKYTLIEFWASWCGPCRATNPDLLKIYSEFKDKGFNVIGVSIDTDKSKWLDAIKEDKLTWTNVSDLKNMANSDNTSRFNVVEIPQNFLVDHEGKIVAINIYEDNLQNKLKNLLSK</sequence>
<dbReference type="Proteomes" id="UP000184287">
    <property type="component" value="Unassembled WGS sequence"/>
</dbReference>